<organism evidence="2 3">
    <name type="scientific">Salix dunnii</name>
    <dbReference type="NCBI Taxonomy" id="1413687"/>
    <lineage>
        <taxon>Eukaryota</taxon>
        <taxon>Viridiplantae</taxon>
        <taxon>Streptophyta</taxon>
        <taxon>Embryophyta</taxon>
        <taxon>Tracheophyta</taxon>
        <taxon>Spermatophyta</taxon>
        <taxon>Magnoliopsida</taxon>
        <taxon>eudicotyledons</taxon>
        <taxon>Gunneridae</taxon>
        <taxon>Pentapetalae</taxon>
        <taxon>rosids</taxon>
        <taxon>fabids</taxon>
        <taxon>Malpighiales</taxon>
        <taxon>Salicaceae</taxon>
        <taxon>Saliceae</taxon>
        <taxon>Salix</taxon>
    </lineage>
</organism>
<gene>
    <name evidence="2" type="ORF">SADUNF_Sadunf01G0015200</name>
</gene>
<feature type="region of interest" description="Disordered" evidence="1">
    <location>
        <begin position="26"/>
        <end position="66"/>
    </location>
</feature>
<dbReference type="EMBL" id="JADGMS010000001">
    <property type="protein sequence ID" value="KAF9688698.1"/>
    <property type="molecule type" value="Genomic_DNA"/>
</dbReference>
<evidence type="ECO:0000256" key="1">
    <source>
        <dbReference type="SAM" id="MobiDB-lite"/>
    </source>
</evidence>
<evidence type="ECO:0000313" key="3">
    <source>
        <dbReference type="Proteomes" id="UP000657918"/>
    </source>
</evidence>
<dbReference type="Proteomes" id="UP000657918">
    <property type="component" value="Unassembled WGS sequence"/>
</dbReference>
<protein>
    <submittedName>
        <fullName evidence="2">Uncharacterized protein</fullName>
    </submittedName>
</protein>
<comment type="caution">
    <text evidence="2">The sequence shown here is derived from an EMBL/GenBank/DDBJ whole genome shotgun (WGS) entry which is preliminary data.</text>
</comment>
<feature type="compositionally biased region" description="Low complexity" evidence="1">
    <location>
        <begin position="29"/>
        <end position="49"/>
    </location>
</feature>
<evidence type="ECO:0000313" key="2">
    <source>
        <dbReference type="EMBL" id="KAF9688698.1"/>
    </source>
</evidence>
<sequence length="289" mass="32562">MVENQFNSKYDINLDFPTRPLFFAPQNDSHTVPHSTTPPTSSTIQTITPNLTAPNPPPRRSSRPITTPQYLQDFHLNMTLPSRPDLTSSMNSTATLIFRLQNTTSLFSAWLRDWIQGKDSISLKAERHKGCFVYGGLASFEIREGMSKYHPVSFGAKGAKNFSSACFYFNFDKLVAARACTNNVAEKKIQDMKEINIVSEKVTFIDDKPTLRRNSAETKDSICRRSSGDFERDARKKPRYRLSTCFCIESLVLPPVVGPIENTQCTSLIRFGSSKALINKENNISRLCS</sequence>
<name>A0A835TLK2_9ROSI</name>
<keyword evidence="3" id="KW-1185">Reference proteome</keyword>
<proteinExistence type="predicted"/>
<accession>A0A835TLK2</accession>
<reference evidence="2 3" key="1">
    <citation type="submission" date="2020-10" db="EMBL/GenBank/DDBJ databases">
        <title>Plant Genome Project.</title>
        <authorList>
            <person name="Zhang R.-G."/>
        </authorList>
    </citation>
    <scope>NUCLEOTIDE SEQUENCE [LARGE SCALE GENOMIC DNA]</scope>
    <source>
        <strain evidence="2">FAFU-HL-1</strain>
        <tissue evidence="2">Leaf</tissue>
    </source>
</reference>
<dbReference type="AlphaFoldDB" id="A0A835TLK2"/>